<keyword evidence="8" id="KW-0206">Cytoskeleton</keyword>
<keyword evidence="5 9" id="KW-0493">Microtubule</keyword>
<evidence type="ECO:0000256" key="3">
    <source>
        <dbReference type="ARBA" id="ARBA00018848"/>
    </source>
</evidence>
<evidence type="ECO:0000256" key="7">
    <source>
        <dbReference type="ARBA" id="ARBA00023134"/>
    </source>
</evidence>
<evidence type="ECO:0000256" key="6">
    <source>
        <dbReference type="ARBA" id="ARBA00022741"/>
    </source>
</evidence>
<accession>A0AAV5RLI6</accession>
<dbReference type="Pfam" id="PF00091">
    <property type="entry name" value="Tubulin"/>
    <property type="match status" value="1"/>
</dbReference>
<evidence type="ECO:0000256" key="8">
    <source>
        <dbReference type="ARBA" id="ARBA00023212"/>
    </source>
</evidence>
<comment type="function">
    <text evidence="9">Tubulin is the major constituent of microtubules, protein filaments consisting of alpha- and beta-tubulin heterodimers. Gamma-tubulin is a key component of the gamma-tubulin ring complex (gTuRC) which mediates microtubule nucleation. The gTuRC regulates the minus-end nucleation of alpha-beta tubulin heterodimers that grow into microtubule protafilaments, a critical step in centrosome duplication and spindle formation.</text>
</comment>
<keyword evidence="4" id="KW-0963">Cytoplasm</keyword>
<dbReference type="InterPro" id="IPR002454">
    <property type="entry name" value="Gamma_tubulin"/>
</dbReference>
<dbReference type="CDD" id="cd02188">
    <property type="entry name" value="gamma_tubulin"/>
    <property type="match status" value="1"/>
</dbReference>
<protein>
    <recommendedName>
        <fullName evidence="3 9">Tubulin gamma chain</fullName>
    </recommendedName>
</protein>
<proteinExistence type="inferred from homology"/>
<keyword evidence="6 9" id="KW-0547">Nucleotide-binding</keyword>
<dbReference type="AlphaFoldDB" id="A0AAV5RLI6"/>
<dbReference type="GO" id="GO:0000930">
    <property type="term" value="C:gamma-tubulin complex"/>
    <property type="evidence" value="ECO:0007669"/>
    <property type="project" value="InterPro"/>
</dbReference>
<dbReference type="InterPro" id="IPR023123">
    <property type="entry name" value="Tubulin_C"/>
</dbReference>
<dbReference type="GO" id="GO:0005874">
    <property type="term" value="C:microtubule"/>
    <property type="evidence" value="ECO:0007669"/>
    <property type="project" value="UniProtKB-KW"/>
</dbReference>
<dbReference type="PROSITE" id="PS00227">
    <property type="entry name" value="TUBULIN"/>
    <property type="match status" value="1"/>
</dbReference>
<dbReference type="InterPro" id="IPR037103">
    <property type="entry name" value="Tubulin/FtsZ-like_C"/>
</dbReference>
<evidence type="ECO:0000256" key="5">
    <source>
        <dbReference type="ARBA" id="ARBA00022701"/>
    </source>
</evidence>
<dbReference type="InterPro" id="IPR017975">
    <property type="entry name" value="Tubulin_CS"/>
</dbReference>
<gene>
    <name evidence="11" type="ORF">DASB73_030750</name>
</gene>
<dbReference type="GO" id="GO:0005525">
    <property type="term" value="F:GTP binding"/>
    <property type="evidence" value="ECO:0007669"/>
    <property type="project" value="UniProtKB-UniRule"/>
</dbReference>
<evidence type="ECO:0000313" key="11">
    <source>
        <dbReference type="EMBL" id="GMM52112.1"/>
    </source>
</evidence>
<dbReference type="Gene3D" id="1.10.287.600">
    <property type="entry name" value="Helix hairpin bin"/>
    <property type="match status" value="1"/>
</dbReference>
<evidence type="ECO:0000313" key="12">
    <source>
        <dbReference type="Proteomes" id="UP001362899"/>
    </source>
</evidence>
<dbReference type="SUPFAM" id="SSF55307">
    <property type="entry name" value="Tubulin C-terminal domain-like"/>
    <property type="match status" value="1"/>
</dbReference>
<comment type="similarity">
    <text evidence="2 9">Belongs to the tubulin family.</text>
</comment>
<dbReference type="Gene3D" id="3.30.1330.20">
    <property type="entry name" value="Tubulin/FtsZ, C-terminal domain"/>
    <property type="match status" value="1"/>
</dbReference>
<evidence type="ECO:0000256" key="4">
    <source>
        <dbReference type="ARBA" id="ARBA00022490"/>
    </source>
</evidence>
<dbReference type="InterPro" id="IPR008280">
    <property type="entry name" value="Tub_FtsZ_C"/>
</dbReference>
<dbReference type="PRINTS" id="PR01161">
    <property type="entry name" value="TUBULIN"/>
</dbReference>
<dbReference type="GO" id="GO:0031122">
    <property type="term" value="P:cytoplasmic microtubule organization"/>
    <property type="evidence" value="ECO:0007669"/>
    <property type="project" value="InterPro"/>
</dbReference>
<keyword evidence="7 9" id="KW-0342">GTP-binding</keyword>
<name>A0AAV5RLI6_STABA</name>
<sequence length="451" mass="50727">MPREIITIAAGQCGNQQSSNFWERLCLEHGIATDGTIDPEKECYDRKDVFFYQSDDARYIPRSIMLDLESKVIQRTVASEFGALYNPENMFIPESGGAGAANNWGEGYTQGEKYIDQVLDMLDRETENSDSLEAFMLFHSLAGGTGSGFGSLVMENIREHFPKKILQTVSVLPSSGESGSEVVVQPYNSVLTLKRLIQQADSVLLFDNKALKRIKANTLAGTRRSLNTEIDIRETNIFVSQALLAATAPIRFPGYVYNNWSSILTEMIPVPDYHMLVPTYTPFIVPDAEKSLRFVRKTTVSEVLHRLVQAKHSMLAVTANQLQDSSFISVLRFIRGDVDINDFKKQIFGAQRDGLRFSNSFTESSQIILAKQSPFVETKSKLSGVGLWNSTVIGDCMKDVLNEFNLLFNKAAFINSYKRLPMFADNDLAEFNESRELLQYVIDSYNDLKLK</sequence>
<evidence type="ECO:0000256" key="2">
    <source>
        <dbReference type="ARBA" id="ARBA00009636"/>
    </source>
</evidence>
<dbReference type="SUPFAM" id="SSF52490">
    <property type="entry name" value="Tubulin nucleotide-binding domain-like"/>
    <property type="match status" value="1"/>
</dbReference>
<dbReference type="SMART" id="SM00864">
    <property type="entry name" value="Tubulin"/>
    <property type="match status" value="1"/>
</dbReference>
<evidence type="ECO:0000256" key="1">
    <source>
        <dbReference type="ARBA" id="ARBA00004267"/>
    </source>
</evidence>
<dbReference type="EMBL" id="BTGC01000008">
    <property type="protein sequence ID" value="GMM52112.1"/>
    <property type="molecule type" value="Genomic_DNA"/>
</dbReference>
<dbReference type="InterPro" id="IPR036525">
    <property type="entry name" value="Tubulin/FtsZ_GTPase_sf"/>
</dbReference>
<feature type="domain" description="Tubulin/FtsZ GTPase" evidence="10">
    <location>
        <begin position="47"/>
        <end position="254"/>
    </location>
</feature>
<dbReference type="InterPro" id="IPR000217">
    <property type="entry name" value="Tubulin"/>
</dbReference>
<dbReference type="Proteomes" id="UP001362899">
    <property type="component" value="Unassembled WGS sequence"/>
</dbReference>
<dbReference type="Gene3D" id="3.40.50.1440">
    <property type="entry name" value="Tubulin/FtsZ, GTPase domain"/>
    <property type="match status" value="1"/>
</dbReference>
<evidence type="ECO:0000259" key="10">
    <source>
        <dbReference type="SMART" id="SM00864"/>
    </source>
</evidence>
<dbReference type="PANTHER" id="PTHR11588">
    <property type="entry name" value="TUBULIN"/>
    <property type="match status" value="1"/>
</dbReference>
<dbReference type="Pfam" id="PF03953">
    <property type="entry name" value="Tubulin_C"/>
    <property type="match status" value="1"/>
</dbReference>
<reference evidence="11 12" key="1">
    <citation type="journal article" date="2023" name="Elife">
        <title>Identification of key yeast species and microbe-microbe interactions impacting larval growth of Drosophila in the wild.</title>
        <authorList>
            <person name="Mure A."/>
            <person name="Sugiura Y."/>
            <person name="Maeda R."/>
            <person name="Honda K."/>
            <person name="Sakurai N."/>
            <person name="Takahashi Y."/>
            <person name="Watada M."/>
            <person name="Katoh T."/>
            <person name="Gotoh A."/>
            <person name="Gotoh Y."/>
            <person name="Taniguchi I."/>
            <person name="Nakamura K."/>
            <person name="Hayashi T."/>
            <person name="Katayama T."/>
            <person name="Uemura T."/>
            <person name="Hattori Y."/>
        </authorList>
    </citation>
    <scope>NUCLEOTIDE SEQUENCE [LARGE SCALE GENOMIC DNA]</scope>
    <source>
        <strain evidence="11 12">SB-73</strain>
    </source>
</reference>
<dbReference type="PRINTS" id="PR01164">
    <property type="entry name" value="GAMMATUBULIN"/>
</dbReference>
<dbReference type="InterPro" id="IPR003008">
    <property type="entry name" value="Tubulin_FtsZ_GTPase"/>
</dbReference>
<comment type="caution">
    <text evidence="11">The sequence shown here is derived from an EMBL/GenBank/DDBJ whole genome shotgun (WGS) entry which is preliminary data.</text>
</comment>
<dbReference type="InterPro" id="IPR018316">
    <property type="entry name" value="Tubulin/FtsZ_2-layer-sand-dom"/>
</dbReference>
<dbReference type="GO" id="GO:0007020">
    <property type="term" value="P:microtubule nucleation"/>
    <property type="evidence" value="ECO:0007669"/>
    <property type="project" value="InterPro"/>
</dbReference>
<comment type="subcellular location">
    <subcellularLocation>
        <location evidence="1">Cytoplasm</location>
        <location evidence="1">Cytoskeleton</location>
        <location evidence="1">Microtubule organizing center</location>
    </subcellularLocation>
</comment>
<evidence type="ECO:0000256" key="9">
    <source>
        <dbReference type="RuleBase" id="RU000352"/>
    </source>
</evidence>
<organism evidence="11 12">
    <name type="scientific">Starmerella bacillaris</name>
    <name type="common">Yeast</name>
    <name type="synonym">Candida zemplinina</name>
    <dbReference type="NCBI Taxonomy" id="1247836"/>
    <lineage>
        <taxon>Eukaryota</taxon>
        <taxon>Fungi</taxon>
        <taxon>Dikarya</taxon>
        <taxon>Ascomycota</taxon>
        <taxon>Saccharomycotina</taxon>
        <taxon>Dipodascomycetes</taxon>
        <taxon>Dipodascales</taxon>
        <taxon>Trichomonascaceae</taxon>
        <taxon>Starmerella</taxon>
    </lineage>
</organism>
<keyword evidence="12" id="KW-1185">Reference proteome</keyword>